<feature type="compositionally biased region" description="Acidic residues" evidence="1">
    <location>
        <begin position="285"/>
        <end position="306"/>
    </location>
</feature>
<protein>
    <recommendedName>
        <fullName evidence="2">DUF6532 domain-containing protein</fullName>
    </recommendedName>
</protein>
<dbReference type="AlphaFoldDB" id="A0AAD7NG33"/>
<name>A0AAD7NG33_9AGAR</name>
<feature type="compositionally biased region" description="Polar residues" evidence="1">
    <location>
        <begin position="473"/>
        <end position="483"/>
    </location>
</feature>
<evidence type="ECO:0000256" key="1">
    <source>
        <dbReference type="SAM" id="MobiDB-lite"/>
    </source>
</evidence>
<keyword evidence="4" id="KW-1185">Reference proteome</keyword>
<feature type="compositionally biased region" description="Basic and acidic residues" evidence="1">
    <location>
        <begin position="414"/>
        <end position="445"/>
    </location>
</feature>
<evidence type="ECO:0000259" key="2">
    <source>
        <dbReference type="Pfam" id="PF20149"/>
    </source>
</evidence>
<feature type="compositionally biased region" description="Pro residues" evidence="1">
    <location>
        <begin position="139"/>
        <end position="150"/>
    </location>
</feature>
<evidence type="ECO:0000313" key="3">
    <source>
        <dbReference type="EMBL" id="KAJ7758396.1"/>
    </source>
</evidence>
<reference evidence="3" key="1">
    <citation type="submission" date="2023-03" db="EMBL/GenBank/DDBJ databases">
        <title>Massive genome expansion in bonnet fungi (Mycena s.s.) driven by repeated elements and novel gene families across ecological guilds.</title>
        <authorList>
            <consortium name="Lawrence Berkeley National Laboratory"/>
            <person name="Harder C.B."/>
            <person name="Miyauchi S."/>
            <person name="Viragh M."/>
            <person name="Kuo A."/>
            <person name="Thoen E."/>
            <person name="Andreopoulos B."/>
            <person name="Lu D."/>
            <person name="Skrede I."/>
            <person name="Drula E."/>
            <person name="Henrissat B."/>
            <person name="Morin E."/>
            <person name="Kohler A."/>
            <person name="Barry K."/>
            <person name="LaButti K."/>
            <person name="Morin E."/>
            <person name="Salamov A."/>
            <person name="Lipzen A."/>
            <person name="Mereny Z."/>
            <person name="Hegedus B."/>
            <person name="Baldrian P."/>
            <person name="Stursova M."/>
            <person name="Weitz H."/>
            <person name="Taylor A."/>
            <person name="Grigoriev I.V."/>
            <person name="Nagy L.G."/>
            <person name="Martin F."/>
            <person name="Kauserud H."/>
        </authorList>
    </citation>
    <scope>NUCLEOTIDE SEQUENCE</scope>
    <source>
        <strain evidence="3">CBHHK182m</strain>
    </source>
</reference>
<feature type="region of interest" description="Disordered" evidence="1">
    <location>
        <begin position="251"/>
        <end position="572"/>
    </location>
</feature>
<feature type="compositionally biased region" description="Basic and acidic residues" evidence="1">
    <location>
        <begin position="91"/>
        <end position="101"/>
    </location>
</feature>
<gene>
    <name evidence="3" type="ORF">B0H16DRAFT_1720997</name>
</gene>
<comment type="caution">
    <text evidence="3">The sequence shown here is derived from an EMBL/GenBank/DDBJ whole genome shotgun (WGS) entry which is preliminary data.</text>
</comment>
<proteinExistence type="predicted"/>
<organism evidence="3 4">
    <name type="scientific">Mycena metata</name>
    <dbReference type="NCBI Taxonomy" id="1033252"/>
    <lineage>
        <taxon>Eukaryota</taxon>
        <taxon>Fungi</taxon>
        <taxon>Dikarya</taxon>
        <taxon>Basidiomycota</taxon>
        <taxon>Agaricomycotina</taxon>
        <taxon>Agaricomycetes</taxon>
        <taxon>Agaricomycetidae</taxon>
        <taxon>Agaricales</taxon>
        <taxon>Marasmiineae</taxon>
        <taxon>Mycenaceae</taxon>
        <taxon>Mycena</taxon>
    </lineage>
</organism>
<dbReference type="InterPro" id="IPR045341">
    <property type="entry name" value="DUF6532"/>
</dbReference>
<dbReference type="Proteomes" id="UP001215598">
    <property type="component" value="Unassembled WGS sequence"/>
</dbReference>
<feature type="compositionally biased region" description="Basic and acidic residues" evidence="1">
    <location>
        <begin position="346"/>
        <end position="397"/>
    </location>
</feature>
<feature type="compositionally biased region" description="Basic and acidic residues" evidence="1">
    <location>
        <begin position="307"/>
        <end position="329"/>
    </location>
</feature>
<feature type="compositionally biased region" description="Basic residues" evidence="1">
    <location>
        <begin position="17"/>
        <end position="47"/>
    </location>
</feature>
<sequence>MKLAVSSNKKADLSSPKRSKAKAKAKQAARSPKARGVTKPKATKPKATKPNNVSTEASTSTKTKRTNEKENIDQNNDEDLFGRGRRAKTSTQERLERDSLKIRANPPKKRKATQDALEQEEDNDAAPPPKKRKNVQVPPESPLRLTPPAPSKSIPAKYMASPPSRHASGSQQSQAFHRQSPSRIRSPTLSPRRIRSPTLSPRRIRSPTLSPPRLGRQYKHSYQVIHSDNLDGALLLCYRAYIHHPSDMDLDLQDQDDSPGGALFGVYSDGIPNIVTEEDTKSNNEEDEEDEEDELEGGDATDDPDDATERMKALREEDRQRRERRRQEQQDQEQGGKRGASSQGAKDQDARREDRRDHEDHREDRRDHEDHRDRREDRRDHRDDRRQQEQQDQEHGGKGGASSQGAEDQGGRPQRPDRHKDRREDHDEDGRKDREDHRDRRDKANGGKRRGGPPRGGDGQEDLDPDHGAHGKTASSLRTSSNHHPPRTGKSGPSGNQKGRTGTGTGQGGDVLAQYRVKNRATRPPDPRKLAAHAQRQTRVEENSEADNNSDNDDSDEEEEEEETGLRRRKPRTATGVVTSLHEGFYPPFFRKTINITKIKAFEDLLNGYLFPDFDRLRPKIVQWLIEAIHYCEEDLELIQPEGIWEEYQTDLAKLIWKFVSTFRGRCRDLSREVVPVLYKIRPSLDDFEGGFGQAEYADKMKDNVETLLKDYNFLKHGFDAEGHTNNMMHPAISELIFRIVHKPHKSEDSLAKSLPEEFGVYTGELVAAVALFLQVGLEEYATGQFLKVRFTEEIYHKTYKKALRSITKLKGNREHWGKTTARWAQWEAEHTIEVGKPNESAEGMVTLD</sequence>
<dbReference type="Pfam" id="PF20149">
    <property type="entry name" value="DUF6532"/>
    <property type="match status" value="1"/>
</dbReference>
<accession>A0AAD7NG33</accession>
<feature type="domain" description="DUF6532" evidence="2">
    <location>
        <begin position="599"/>
        <end position="809"/>
    </location>
</feature>
<feature type="region of interest" description="Disordered" evidence="1">
    <location>
        <begin position="1"/>
        <end position="215"/>
    </location>
</feature>
<feature type="compositionally biased region" description="Polar residues" evidence="1">
    <location>
        <begin position="167"/>
        <end position="189"/>
    </location>
</feature>
<feature type="compositionally biased region" description="Acidic residues" evidence="1">
    <location>
        <begin position="543"/>
        <end position="563"/>
    </location>
</feature>
<evidence type="ECO:0000313" key="4">
    <source>
        <dbReference type="Proteomes" id="UP001215598"/>
    </source>
</evidence>
<feature type="compositionally biased region" description="Polar residues" evidence="1">
    <location>
        <begin position="51"/>
        <end position="61"/>
    </location>
</feature>
<dbReference type="EMBL" id="JARKIB010000042">
    <property type="protein sequence ID" value="KAJ7758396.1"/>
    <property type="molecule type" value="Genomic_DNA"/>
</dbReference>